<dbReference type="SMART" id="SM00065">
    <property type="entry name" value="GAF"/>
    <property type="match status" value="1"/>
</dbReference>
<dbReference type="InterPro" id="IPR003018">
    <property type="entry name" value="GAF"/>
</dbReference>
<dbReference type="RefSeq" id="WP_092063590.1">
    <property type="nucleotide sequence ID" value="NZ_FNIN01000002.1"/>
</dbReference>
<reference evidence="2 3" key="1">
    <citation type="submission" date="2016-10" db="EMBL/GenBank/DDBJ databases">
        <authorList>
            <person name="de Groot N.N."/>
        </authorList>
    </citation>
    <scope>NUCLEOTIDE SEQUENCE [LARGE SCALE GENOMIC DNA]</scope>
    <source>
        <strain evidence="2 3">DSM 15269</strain>
    </source>
</reference>
<dbReference type="InterPro" id="IPR037522">
    <property type="entry name" value="HD_GYP_dom"/>
</dbReference>
<name>A0A1H0BR98_9BACT</name>
<dbReference type="InterPro" id="IPR029016">
    <property type="entry name" value="GAF-like_dom_sf"/>
</dbReference>
<dbReference type="Pfam" id="PF13487">
    <property type="entry name" value="HD_5"/>
    <property type="match status" value="1"/>
</dbReference>
<dbReference type="PROSITE" id="PS51832">
    <property type="entry name" value="HD_GYP"/>
    <property type="match status" value="1"/>
</dbReference>
<dbReference type="OrthoDB" id="9769359at2"/>
<sequence>MVISDLSAKLISVGIALSSVIDLNELLELILFKARELTNADAGTIYSVDGNHLVFLTSQNDTLEKRFGKEKVKNLFEHFSLPMNKKSVAGYVALTGKSLIIDDLYKNEEYDFCSYREWDRANGYYSKSMLVLPLKTPRNEVVGVLQLINAKQGEQIIPFKKEFLEPMRYFAAQAAVALVNAKLYQEIEEAHLDTLFRLGVAAEYRDKETASHIRRVGKMAVLLGKELGWMDETELYWAVAMHDVGKLGIPDVILQKPGPLTSEERKIMEKHTLIGGYILRNAKSSLLKQAQVVALTHHERYDGRGYPRGLKGEDIPLIGRIAAIVDVFDALSSKRVYKPPFSEREVEMILLEEKGHHFDPLLVEILLDKWNSFWEIKKIEREEQEKELFLKDVSWEEIWQEIEVKNLYFLDRSKIGN</sequence>
<dbReference type="AlphaFoldDB" id="A0A1H0BR98"/>
<dbReference type="Gene3D" id="3.30.450.40">
    <property type="match status" value="1"/>
</dbReference>
<dbReference type="Proteomes" id="UP000199602">
    <property type="component" value="Unassembled WGS sequence"/>
</dbReference>
<evidence type="ECO:0000313" key="3">
    <source>
        <dbReference type="Proteomes" id="UP000199602"/>
    </source>
</evidence>
<dbReference type="Pfam" id="PF01590">
    <property type="entry name" value="GAF"/>
    <property type="match status" value="1"/>
</dbReference>
<accession>A0A1H0BR98</accession>
<dbReference type="PANTHER" id="PTHR43155:SF2">
    <property type="entry name" value="CYCLIC DI-GMP PHOSPHODIESTERASE PA4108"/>
    <property type="match status" value="1"/>
</dbReference>
<gene>
    <name evidence="2" type="ORF">SAMN04488516_102263</name>
</gene>
<dbReference type="Gene3D" id="1.10.3210.10">
    <property type="entry name" value="Hypothetical protein af1432"/>
    <property type="match status" value="1"/>
</dbReference>
<dbReference type="SUPFAM" id="SSF55781">
    <property type="entry name" value="GAF domain-like"/>
    <property type="match status" value="1"/>
</dbReference>
<feature type="domain" description="HD-GYP" evidence="1">
    <location>
        <begin position="187"/>
        <end position="382"/>
    </location>
</feature>
<proteinExistence type="predicted"/>
<evidence type="ECO:0000313" key="2">
    <source>
        <dbReference type="EMBL" id="SDN48151.1"/>
    </source>
</evidence>
<organism evidence="2 3">
    <name type="scientific">Desulfonauticus submarinus</name>
    <dbReference type="NCBI Taxonomy" id="206665"/>
    <lineage>
        <taxon>Bacteria</taxon>
        <taxon>Pseudomonadati</taxon>
        <taxon>Thermodesulfobacteriota</taxon>
        <taxon>Desulfovibrionia</taxon>
        <taxon>Desulfovibrionales</taxon>
        <taxon>Desulfonauticaceae</taxon>
        <taxon>Desulfonauticus</taxon>
    </lineage>
</organism>
<dbReference type="CDD" id="cd00077">
    <property type="entry name" value="HDc"/>
    <property type="match status" value="1"/>
</dbReference>
<dbReference type="STRING" id="206665.SAMN04488516_102263"/>
<keyword evidence="3" id="KW-1185">Reference proteome</keyword>
<dbReference type="EMBL" id="FNIN01000002">
    <property type="protein sequence ID" value="SDN48151.1"/>
    <property type="molecule type" value="Genomic_DNA"/>
</dbReference>
<dbReference type="PANTHER" id="PTHR43155">
    <property type="entry name" value="CYCLIC DI-GMP PHOSPHODIESTERASE PA4108-RELATED"/>
    <property type="match status" value="1"/>
</dbReference>
<dbReference type="InterPro" id="IPR003607">
    <property type="entry name" value="HD/PDEase_dom"/>
</dbReference>
<dbReference type="SUPFAM" id="SSF109604">
    <property type="entry name" value="HD-domain/PDEase-like"/>
    <property type="match status" value="1"/>
</dbReference>
<evidence type="ECO:0000259" key="1">
    <source>
        <dbReference type="PROSITE" id="PS51832"/>
    </source>
</evidence>
<dbReference type="SMART" id="SM00471">
    <property type="entry name" value="HDc"/>
    <property type="match status" value="1"/>
</dbReference>
<protein>
    <submittedName>
        <fullName evidence="2">GAF domain-containing protein</fullName>
    </submittedName>
</protein>